<dbReference type="EMBL" id="BSXT01006658">
    <property type="protein sequence ID" value="GMF62754.1"/>
    <property type="molecule type" value="Genomic_DNA"/>
</dbReference>
<organism evidence="1 2">
    <name type="scientific">Phytophthora fragariaefolia</name>
    <dbReference type="NCBI Taxonomy" id="1490495"/>
    <lineage>
        <taxon>Eukaryota</taxon>
        <taxon>Sar</taxon>
        <taxon>Stramenopiles</taxon>
        <taxon>Oomycota</taxon>
        <taxon>Peronosporomycetes</taxon>
        <taxon>Peronosporales</taxon>
        <taxon>Peronosporaceae</taxon>
        <taxon>Phytophthora</taxon>
    </lineage>
</organism>
<protein>
    <submittedName>
        <fullName evidence="1">Unnamed protein product</fullName>
    </submittedName>
</protein>
<evidence type="ECO:0000313" key="1">
    <source>
        <dbReference type="EMBL" id="GMF62754.1"/>
    </source>
</evidence>
<name>A0A9W7D8Q6_9STRA</name>
<comment type="caution">
    <text evidence="1">The sequence shown here is derived from an EMBL/GenBank/DDBJ whole genome shotgun (WGS) entry which is preliminary data.</text>
</comment>
<dbReference type="Proteomes" id="UP001165121">
    <property type="component" value="Unassembled WGS sequence"/>
</dbReference>
<sequence>MNTKIAIASNSTNARQQKKNRAIVENRCQRHGFGKELRKEVKWFQEQHGIRIYGNSTVHTGLRKFAPMPNSSTCTFSRSPVVPPSSVSQWTWRRMLPKTNGFVSAGYNCCRIKWQARKCSAEASSYPKPNQAVEWVVEACPNLSADTMANGYNGILWPNPLSSDDENAFMDLAEKLASMNLLNIAVGEVLAETTSLTASLQGLGRNR</sequence>
<gene>
    <name evidence="1" type="ORF">Pfra01_002734200</name>
</gene>
<dbReference type="AlphaFoldDB" id="A0A9W7D8Q6"/>
<accession>A0A9W7D8Q6</accession>
<reference evidence="1" key="1">
    <citation type="submission" date="2023-04" db="EMBL/GenBank/DDBJ databases">
        <title>Phytophthora fragariaefolia NBRC 109709.</title>
        <authorList>
            <person name="Ichikawa N."/>
            <person name="Sato H."/>
            <person name="Tonouchi N."/>
        </authorList>
    </citation>
    <scope>NUCLEOTIDE SEQUENCE</scope>
    <source>
        <strain evidence="1">NBRC 109709</strain>
    </source>
</reference>
<evidence type="ECO:0000313" key="2">
    <source>
        <dbReference type="Proteomes" id="UP001165121"/>
    </source>
</evidence>
<keyword evidence="2" id="KW-1185">Reference proteome</keyword>
<proteinExistence type="predicted"/>